<dbReference type="PANTHER" id="PTHR45953:SF1">
    <property type="entry name" value="IDURONATE 2-SULFATASE"/>
    <property type="match status" value="1"/>
</dbReference>
<keyword evidence="2 4" id="KW-0378">Hydrolase</keyword>
<reference evidence="4 5" key="1">
    <citation type="submission" date="2019-10" db="EMBL/GenBank/DDBJ databases">
        <title>Cognatihalovulum marinum gen. nov. sp. nov., a new member of the family Rhodobacteraceae isolated from deep seawater of the Northwest Indian Ocean.</title>
        <authorList>
            <person name="Ruan C."/>
            <person name="Wang J."/>
            <person name="Zheng X."/>
            <person name="Song L."/>
            <person name="Zhu Y."/>
            <person name="Huang Y."/>
            <person name="Lu Z."/>
            <person name="Du W."/>
            <person name="Huang L."/>
            <person name="Dai X."/>
        </authorList>
    </citation>
    <scope>NUCLEOTIDE SEQUENCE [LARGE SCALE GENOMIC DNA]</scope>
    <source>
        <strain evidence="4 5">2CG4</strain>
    </source>
</reference>
<dbReference type="GO" id="GO:0005737">
    <property type="term" value="C:cytoplasm"/>
    <property type="evidence" value="ECO:0007669"/>
    <property type="project" value="TreeGrafter"/>
</dbReference>
<evidence type="ECO:0000313" key="5">
    <source>
        <dbReference type="Proteomes" id="UP000474957"/>
    </source>
</evidence>
<name>A0A6L5Z3I6_9RHOB</name>
<comment type="caution">
    <text evidence="4">The sequence shown here is derived from an EMBL/GenBank/DDBJ whole genome shotgun (WGS) entry which is preliminary data.</text>
</comment>
<protein>
    <submittedName>
        <fullName evidence="4">Sulfatase-like hydrolase/transferase</fullName>
    </submittedName>
</protein>
<dbReference type="GO" id="GO:0016740">
    <property type="term" value="F:transferase activity"/>
    <property type="evidence" value="ECO:0007669"/>
    <property type="project" value="UniProtKB-KW"/>
</dbReference>
<sequence length="492" mass="52832">MRTLGKGSALLPNILWIMADELRASSIGCYSADPCSPGWDRAVTPHLNSLAAKGVRFSRHWCNSPACVPSRCSMLTAQSPERLAIYSNEGAWASYPVPHVAQTFPEHFAANGYRTASFGKAHLPRGYSAWQHRDSSGSGMNVFADAVGSAVLKAIVPRGIPSPVGGRFPDDVYYPPDAVTDNALDWLANTGDQPFMLRVSYLQPHTPVLPPDRYRARYDPKDFPGHDLPRSEASRYEQLFAAAVGGPELTHAQMQQAQADYAALTNWLDDQVGRVLAALDASELAENTVVVFNADHGASLGEGGLLAKVVHAPQSQRIPLVIRGPGLPAGAVRDDLSEAMDLARTLCGLAGIAPDPAFQGRDLFYEPAPEMVFSTIGQGHLGASASSAANVGTWDGGLGWPRRACLRTDRWRFDMNVRQDGGPVASENEDAFLADSLEDPQEVRNLARDPAHAGQVAAFRTCLLDRAAAALEPAFVPQFSAAEVGEFAPPKL</sequence>
<proteinExistence type="predicted"/>
<dbReference type="Gene3D" id="3.40.720.10">
    <property type="entry name" value="Alkaline Phosphatase, subunit A"/>
    <property type="match status" value="1"/>
</dbReference>
<dbReference type="GO" id="GO:0046872">
    <property type="term" value="F:metal ion binding"/>
    <property type="evidence" value="ECO:0007669"/>
    <property type="project" value="UniProtKB-KW"/>
</dbReference>
<gene>
    <name evidence="4" type="ORF">GE300_14740</name>
</gene>
<evidence type="ECO:0000259" key="3">
    <source>
        <dbReference type="Pfam" id="PF00884"/>
    </source>
</evidence>
<dbReference type="Pfam" id="PF00884">
    <property type="entry name" value="Sulfatase"/>
    <property type="match status" value="1"/>
</dbReference>
<evidence type="ECO:0000256" key="1">
    <source>
        <dbReference type="ARBA" id="ARBA00022723"/>
    </source>
</evidence>
<dbReference type="InterPro" id="IPR017850">
    <property type="entry name" value="Alkaline_phosphatase_core_sf"/>
</dbReference>
<evidence type="ECO:0000256" key="2">
    <source>
        <dbReference type="ARBA" id="ARBA00022801"/>
    </source>
</evidence>
<keyword evidence="5" id="KW-1185">Reference proteome</keyword>
<dbReference type="Proteomes" id="UP000474957">
    <property type="component" value="Unassembled WGS sequence"/>
</dbReference>
<accession>A0A6L5Z3I6</accession>
<feature type="domain" description="Sulfatase N-terminal" evidence="3">
    <location>
        <begin position="12"/>
        <end position="352"/>
    </location>
</feature>
<dbReference type="EMBL" id="WIND01000013">
    <property type="protein sequence ID" value="MSU90859.1"/>
    <property type="molecule type" value="Genomic_DNA"/>
</dbReference>
<organism evidence="4 5">
    <name type="scientific">Halovulum marinum</name>
    <dbReference type="NCBI Taxonomy" id="2662447"/>
    <lineage>
        <taxon>Bacteria</taxon>
        <taxon>Pseudomonadati</taxon>
        <taxon>Pseudomonadota</taxon>
        <taxon>Alphaproteobacteria</taxon>
        <taxon>Rhodobacterales</taxon>
        <taxon>Paracoccaceae</taxon>
        <taxon>Halovulum</taxon>
    </lineage>
</organism>
<evidence type="ECO:0000313" key="4">
    <source>
        <dbReference type="EMBL" id="MSU90859.1"/>
    </source>
</evidence>
<dbReference type="SUPFAM" id="SSF53649">
    <property type="entry name" value="Alkaline phosphatase-like"/>
    <property type="match status" value="1"/>
</dbReference>
<keyword evidence="4" id="KW-0808">Transferase</keyword>
<dbReference type="RefSeq" id="WP_154447434.1">
    <property type="nucleotide sequence ID" value="NZ_WIND01000013.1"/>
</dbReference>
<keyword evidence="1" id="KW-0479">Metal-binding</keyword>
<dbReference type="InterPro" id="IPR000917">
    <property type="entry name" value="Sulfatase_N"/>
</dbReference>
<dbReference type="PANTHER" id="PTHR45953">
    <property type="entry name" value="IDURONATE 2-SULFATASE"/>
    <property type="match status" value="1"/>
</dbReference>
<dbReference type="AlphaFoldDB" id="A0A6L5Z3I6"/>
<dbReference type="GO" id="GO:0008484">
    <property type="term" value="F:sulfuric ester hydrolase activity"/>
    <property type="evidence" value="ECO:0007669"/>
    <property type="project" value="TreeGrafter"/>
</dbReference>